<dbReference type="InterPro" id="IPR000048">
    <property type="entry name" value="IQ_motif_EF-hand-BS"/>
</dbReference>
<dbReference type="InterPro" id="IPR029052">
    <property type="entry name" value="Metallo-depent_PP-like"/>
</dbReference>
<feature type="compositionally biased region" description="Low complexity" evidence="7">
    <location>
        <begin position="277"/>
        <end position="286"/>
    </location>
</feature>
<feature type="region of interest" description="Disordered" evidence="7">
    <location>
        <begin position="888"/>
        <end position="908"/>
    </location>
</feature>
<organism evidence="9 10">
    <name type="scientific">Cryptotermes secundus</name>
    <dbReference type="NCBI Taxonomy" id="105785"/>
    <lineage>
        <taxon>Eukaryota</taxon>
        <taxon>Metazoa</taxon>
        <taxon>Ecdysozoa</taxon>
        <taxon>Arthropoda</taxon>
        <taxon>Hexapoda</taxon>
        <taxon>Insecta</taxon>
        <taxon>Pterygota</taxon>
        <taxon>Neoptera</taxon>
        <taxon>Polyneoptera</taxon>
        <taxon>Dictyoptera</taxon>
        <taxon>Blattodea</taxon>
        <taxon>Blattoidea</taxon>
        <taxon>Termitoidae</taxon>
        <taxon>Kalotermitidae</taxon>
        <taxon>Cryptotermitinae</taxon>
        <taxon>Cryptotermes</taxon>
    </lineage>
</organism>
<gene>
    <name evidence="9" type="primary">rdgC</name>
    <name evidence="9" type="ORF">B7P43_G02278</name>
</gene>
<dbReference type="CDD" id="cd00051">
    <property type="entry name" value="EFh"/>
    <property type="match status" value="1"/>
</dbReference>
<dbReference type="Gene3D" id="3.60.21.10">
    <property type="match status" value="1"/>
</dbReference>
<dbReference type="InterPro" id="IPR002048">
    <property type="entry name" value="EF_hand_dom"/>
</dbReference>
<dbReference type="CDD" id="cd23767">
    <property type="entry name" value="IQCD"/>
    <property type="match status" value="1"/>
</dbReference>
<dbReference type="InterPro" id="IPR004843">
    <property type="entry name" value="Calcineurin-like_PHP"/>
</dbReference>
<comment type="cofactor">
    <cofactor evidence="1">
        <name>Mn(2+)</name>
        <dbReference type="ChEBI" id="CHEBI:29035"/>
    </cofactor>
</comment>
<evidence type="ECO:0000256" key="1">
    <source>
        <dbReference type="ARBA" id="ARBA00001936"/>
    </source>
</evidence>
<dbReference type="PROSITE" id="PS50222">
    <property type="entry name" value="EF_HAND_2"/>
    <property type="match status" value="2"/>
</dbReference>
<evidence type="ECO:0000256" key="6">
    <source>
        <dbReference type="RuleBase" id="RU004273"/>
    </source>
</evidence>
<dbReference type="InterPro" id="IPR018247">
    <property type="entry name" value="EF_Hand_1_Ca_BS"/>
</dbReference>
<sequence>MADNEKRKRLVYRERDGEVTVVEKTKKSFFSKLSPRNLFRSCKGSKKTEFSMPKVERRDDGAAAEGIQIHASKSGRQPGKGGFQTRYIIPRLPHSCYMPCPPHPPWLDHSNYTWRRVQVMKTVGIAIRYGLDFRGVEFEFLQEQDISPLHLVQIGSGGQLTSNKMGSGGYSGMKRKADNYCRGQQYRQKQKKLRGFSPQMNYTDRATAACRRTMKAAILIQRWYRRYLARMEVRRRYTWTIFQSIEYAGEQDQLKLYNFFNALLTHMPDATVKPPGSEISSKSSSIDTVDQKYEDESEDGSLQSVDGGYKGIHISFPLTRDDLDALIDTFRKKKQQRLHAKYVAGILKEAALQLKRLPNLNQASTAISKQITICGDLHGKLDDLLVIFHKNGLPSTENPYVFNGDFVDRGKKGLEVFLLLLACLLAFPGGVFLNRGNHEDHIMNARYGFIREVKTKYKHNAERLLRLIERVYRWLPLGTVVNNKVLVVHGGISDITDLDWVRNLDRHKYVSLLRPPVTESSAPGAELIDKLEWKQVFDILWSDPQPGDGCIPNSLRGAGTYFGPDVTDKFLQKYKLLYLIRSHECKPEGYEITHSSKSGVPTSKNPEDSSQVSVEATEWVLLYLSLGHDRTLLTARLKCAGAPSCMYSILSSITHLLNVSGRMLVITIFSASNYYEVGSNKGAYVKLVGPQLAPHFVQFTTATPRTKKLTFRQRVGLVESSAIRELSGQILARRDQLLEEFLKYDPEQTGMISLSQWCTAMEEQTRLGIPWRMLREKLVTLDPSTGKVEYYSTFQEHTNSRRLSGTTVVETLYRNKSSLEAIFRIIDKDNSGYISMEEFSDACALLGEHLPQIPPEQLVDICRSMDINKDGLVDLNEFLETFRLVDMGHEDRPDGDDSSPDEDTNRLE</sequence>
<dbReference type="EC" id="3.1.3.16" evidence="6"/>
<evidence type="ECO:0000256" key="3">
    <source>
        <dbReference type="ARBA" id="ARBA00022723"/>
    </source>
</evidence>
<protein>
    <recommendedName>
        <fullName evidence="6">Serine/threonine-protein phosphatase</fullName>
        <ecNumber evidence="6">3.1.3.16</ecNumber>
    </recommendedName>
</protein>
<evidence type="ECO:0000259" key="8">
    <source>
        <dbReference type="PROSITE" id="PS50222"/>
    </source>
</evidence>
<dbReference type="Proteomes" id="UP000235965">
    <property type="component" value="Unassembled WGS sequence"/>
</dbReference>
<dbReference type="PROSITE" id="PS50096">
    <property type="entry name" value="IQ"/>
    <property type="match status" value="1"/>
</dbReference>
<comment type="similarity">
    <text evidence="2 6">Belongs to the PPP phosphatase family.</text>
</comment>
<keyword evidence="10" id="KW-1185">Reference proteome</keyword>
<dbReference type="Pfam" id="PF00149">
    <property type="entry name" value="Metallophos"/>
    <property type="match status" value="1"/>
</dbReference>
<keyword evidence="5" id="KW-0464">Manganese</keyword>
<evidence type="ECO:0000256" key="7">
    <source>
        <dbReference type="SAM" id="MobiDB-lite"/>
    </source>
</evidence>
<keyword evidence="6" id="KW-0378">Hydrolase</keyword>
<dbReference type="SUPFAM" id="SSF56300">
    <property type="entry name" value="Metallo-dependent phosphatases"/>
    <property type="match status" value="2"/>
</dbReference>
<evidence type="ECO:0000313" key="10">
    <source>
        <dbReference type="Proteomes" id="UP000235965"/>
    </source>
</evidence>
<evidence type="ECO:0000256" key="2">
    <source>
        <dbReference type="ARBA" id="ARBA00008294"/>
    </source>
</evidence>
<dbReference type="Gene3D" id="1.10.238.10">
    <property type="entry name" value="EF-hand"/>
    <property type="match status" value="1"/>
</dbReference>
<dbReference type="SMART" id="SM00054">
    <property type="entry name" value="EFh"/>
    <property type="match status" value="3"/>
</dbReference>
<dbReference type="OrthoDB" id="442428at2759"/>
<dbReference type="InterPro" id="IPR011992">
    <property type="entry name" value="EF-hand-dom_pair"/>
</dbReference>
<dbReference type="GO" id="GO:0005509">
    <property type="term" value="F:calcium ion binding"/>
    <property type="evidence" value="ECO:0007669"/>
    <property type="project" value="InterPro"/>
</dbReference>
<accession>A0A2J7RTK9</accession>
<dbReference type="STRING" id="105785.A0A2J7RTK9"/>
<reference evidence="9 10" key="1">
    <citation type="submission" date="2017-12" db="EMBL/GenBank/DDBJ databases">
        <title>Hemimetabolous genomes reveal molecular basis of termite eusociality.</title>
        <authorList>
            <person name="Harrison M.C."/>
            <person name="Jongepier E."/>
            <person name="Robertson H.M."/>
            <person name="Arning N."/>
            <person name="Bitard-Feildel T."/>
            <person name="Chao H."/>
            <person name="Childers C.P."/>
            <person name="Dinh H."/>
            <person name="Doddapaneni H."/>
            <person name="Dugan S."/>
            <person name="Gowin J."/>
            <person name="Greiner C."/>
            <person name="Han Y."/>
            <person name="Hu H."/>
            <person name="Hughes D.S.T."/>
            <person name="Huylmans A.-K."/>
            <person name="Kemena C."/>
            <person name="Kremer L.P.M."/>
            <person name="Lee S.L."/>
            <person name="Lopez-Ezquerra A."/>
            <person name="Mallet L."/>
            <person name="Monroy-Kuhn J.M."/>
            <person name="Moser A."/>
            <person name="Murali S.C."/>
            <person name="Muzny D.M."/>
            <person name="Otani S."/>
            <person name="Piulachs M.-D."/>
            <person name="Poelchau M."/>
            <person name="Qu J."/>
            <person name="Schaub F."/>
            <person name="Wada-Katsumata A."/>
            <person name="Worley K.C."/>
            <person name="Xie Q."/>
            <person name="Ylla G."/>
            <person name="Poulsen M."/>
            <person name="Gibbs R.A."/>
            <person name="Schal C."/>
            <person name="Richards S."/>
            <person name="Belles X."/>
            <person name="Korb J."/>
            <person name="Bornberg-Bauer E."/>
        </authorList>
    </citation>
    <scope>NUCLEOTIDE SEQUENCE [LARGE SCALE GENOMIC DNA]</scope>
    <source>
        <tissue evidence="9">Whole body</tissue>
    </source>
</reference>
<name>A0A2J7RTK9_9NEOP</name>
<evidence type="ECO:0000256" key="4">
    <source>
        <dbReference type="ARBA" id="ARBA00022837"/>
    </source>
</evidence>
<dbReference type="EMBL" id="NEVH01000002">
    <property type="protein sequence ID" value="PNF44148.1"/>
    <property type="molecule type" value="Genomic_DNA"/>
</dbReference>
<keyword evidence="4" id="KW-0106">Calcium</keyword>
<comment type="catalytic activity">
    <reaction evidence="6">
        <text>O-phospho-L-threonyl-[protein] + H2O = L-threonyl-[protein] + phosphate</text>
        <dbReference type="Rhea" id="RHEA:47004"/>
        <dbReference type="Rhea" id="RHEA-COMP:11060"/>
        <dbReference type="Rhea" id="RHEA-COMP:11605"/>
        <dbReference type="ChEBI" id="CHEBI:15377"/>
        <dbReference type="ChEBI" id="CHEBI:30013"/>
        <dbReference type="ChEBI" id="CHEBI:43474"/>
        <dbReference type="ChEBI" id="CHEBI:61977"/>
        <dbReference type="EC" id="3.1.3.16"/>
    </reaction>
</comment>
<feature type="compositionally biased region" description="Acidic residues" evidence="7">
    <location>
        <begin position="893"/>
        <end position="902"/>
    </location>
</feature>
<dbReference type="SUPFAM" id="SSF47473">
    <property type="entry name" value="EF-hand"/>
    <property type="match status" value="1"/>
</dbReference>
<proteinExistence type="inferred from homology"/>
<dbReference type="SMART" id="SM00015">
    <property type="entry name" value="IQ"/>
    <property type="match status" value="1"/>
</dbReference>
<comment type="caution">
    <text evidence="9">The sequence shown here is derived from an EMBL/GenBank/DDBJ whole genome shotgun (WGS) entry which is preliminary data.</text>
</comment>
<dbReference type="PROSITE" id="PS00125">
    <property type="entry name" value="SER_THR_PHOSPHATASE"/>
    <property type="match status" value="1"/>
</dbReference>
<feature type="domain" description="EF-hand" evidence="8">
    <location>
        <begin position="814"/>
        <end position="849"/>
    </location>
</feature>
<dbReference type="InterPro" id="IPR006186">
    <property type="entry name" value="Ser/Thr-sp_prot-phosphatase"/>
</dbReference>
<dbReference type="Pfam" id="PF13499">
    <property type="entry name" value="EF-hand_7"/>
    <property type="match status" value="1"/>
</dbReference>
<dbReference type="InterPro" id="IPR051134">
    <property type="entry name" value="PPP_phosphatase"/>
</dbReference>
<dbReference type="SMART" id="SM00156">
    <property type="entry name" value="PP2Ac"/>
    <property type="match status" value="1"/>
</dbReference>
<dbReference type="GO" id="GO:0004722">
    <property type="term" value="F:protein serine/threonine phosphatase activity"/>
    <property type="evidence" value="ECO:0007669"/>
    <property type="project" value="UniProtKB-EC"/>
</dbReference>
<feature type="region of interest" description="Disordered" evidence="7">
    <location>
        <begin position="273"/>
        <end position="302"/>
    </location>
</feature>
<dbReference type="InParanoid" id="A0A2J7RTK9"/>
<dbReference type="AlphaFoldDB" id="A0A2J7RTK9"/>
<evidence type="ECO:0000313" key="9">
    <source>
        <dbReference type="EMBL" id="PNF44148.1"/>
    </source>
</evidence>
<dbReference type="PRINTS" id="PR00114">
    <property type="entry name" value="STPHPHTASE"/>
</dbReference>
<evidence type="ECO:0000256" key="5">
    <source>
        <dbReference type="ARBA" id="ARBA00023211"/>
    </source>
</evidence>
<dbReference type="PANTHER" id="PTHR45668">
    <property type="entry name" value="SERINE/THREONINE-PROTEIN PHOSPHATASE 5-RELATED"/>
    <property type="match status" value="1"/>
</dbReference>
<dbReference type="PANTHER" id="PTHR45668:SF3">
    <property type="entry name" value="SERINE_THREONINE-PROTEIN PHOSPHATASE RDGC"/>
    <property type="match status" value="1"/>
</dbReference>
<keyword evidence="3" id="KW-0479">Metal-binding</keyword>
<dbReference type="PROSITE" id="PS00018">
    <property type="entry name" value="EF_HAND_1"/>
    <property type="match status" value="2"/>
</dbReference>
<dbReference type="Pfam" id="PF00612">
    <property type="entry name" value="IQ"/>
    <property type="match status" value="1"/>
</dbReference>
<feature type="domain" description="EF-hand" evidence="8">
    <location>
        <begin position="853"/>
        <end position="888"/>
    </location>
</feature>